<dbReference type="EMBL" id="JAGFBV010000005">
    <property type="protein sequence ID" value="MBP4137432.1"/>
    <property type="molecule type" value="Genomic_DNA"/>
</dbReference>
<gene>
    <name evidence="1" type="ORF">J3495_04975</name>
</gene>
<comment type="caution">
    <text evidence="1">The sequence shown here is derived from an EMBL/GenBank/DDBJ whole genome shotgun (WGS) entry which is preliminary data.</text>
</comment>
<accession>A0A940X8I3</accession>
<evidence type="ECO:0000313" key="2">
    <source>
        <dbReference type="Proteomes" id="UP000675047"/>
    </source>
</evidence>
<name>A0A940X8I3_9FLAO</name>
<proteinExistence type="predicted"/>
<protein>
    <submittedName>
        <fullName evidence="1">Uncharacterized protein</fullName>
    </submittedName>
</protein>
<reference evidence="1 2" key="1">
    <citation type="submission" date="2021-03" db="EMBL/GenBank/DDBJ databases">
        <title>Flavobacterium Flabelliformis Sp. Nov. And Flavobacterium Geliluteum Sp. Nov., Two Novel Multidrug Resistant Psychrophilic Species Isolated From Antarctica.</title>
        <authorList>
            <person name="Kralova S."/>
            <person name="Busse H.J."/>
            <person name="Bezdicek M."/>
            <person name="Nykrynova M."/>
            <person name="Kroupova E."/>
            <person name="Krsek D."/>
            <person name="Sedlacek I."/>
        </authorList>
    </citation>
    <scope>NUCLEOTIDE SEQUENCE [LARGE SCALE GENOMIC DNA]</scope>
    <source>
        <strain evidence="1 2">P7388</strain>
    </source>
</reference>
<evidence type="ECO:0000313" key="1">
    <source>
        <dbReference type="EMBL" id="MBP4137432.1"/>
    </source>
</evidence>
<keyword evidence="2" id="KW-1185">Reference proteome</keyword>
<sequence>MDTFSITEVCPHDIAVIRVLKSVATCETTALFCVACNKQLTEAKTEC</sequence>
<dbReference type="AlphaFoldDB" id="A0A940X8I3"/>
<dbReference type="RefSeq" id="WP_210665463.1">
    <property type="nucleotide sequence ID" value="NZ_JAGFBV010000005.1"/>
</dbReference>
<organism evidence="1 2">
    <name type="scientific">Flavobacterium geliluteum</name>
    <dbReference type="NCBI Taxonomy" id="2816120"/>
    <lineage>
        <taxon>Bacteria</taxon>
        <taxon>Pseudomonadati</taxon>
        <taxon>Bacteroidota</taxon>
        <taxon>Flavobacteriia</taxon>
        <taxon>Flavobacteriales</taxon>
        <taxon>Flavobacteriaceae</taxon>
        <taxon>Flavobacterium</taxon>
    </lineage>
</organism>
<dbReference type="Proteomes" id="UP000675047">
    <property type="component" value="Unassembled WGS sequence"/>
</dbReference>